<dbReference type="InterPro" id="IPR005488">
    <property type="entry name" value="Etherase_MurQ"/>
</dbReference>
<comment type="miscellaneous">
    <text evidence="3">A lyase-type mechanism (elimination/hydration) is suggested for the cleavage of the lactyl ether bond of MurNAc 6-phosphate, with the formation of an alpha,beta-unsaturated aldehyde intermediate with (E)-stereochemistry, followed by the syn addition of water to give product.</text>
</comment>
<dbReference type="GO" id="GO:0009254">
    <property type="term" value="P:peptidoglycan turnover"/>
    <property type="evidence" value="ECO:0007669"/>
    <property type="project" value="TreeGrafter"/>
</dbReference>
<keyword evidence="1 3" id="KW-0456">Lyase</keyword>
<feature type="active site" description="Proton donor" evidence="3">
    <location>
        <position position="82"/>
    </location>
</feature>
<comment type="subunit">
    <text evidence="3">Homodimer.</text>
</comment>
<keyword evidence="2 3" id="KW-0119">Carbohydrate metabolism</keyword>
<dbReference type="OrthoDB" id="9813395at2"/>
<feature type="active site" evidence="3">
    <location>
        <position position="113"/>
    </location>
</feature>
<dbReference type="NCBIfam" id="TIGR00274">
    <property type="entry name" value="N-acetylmuramic acid 6-phosphate etherase"/>
    <property type="match status" value="1"/>
</dbReference>
<dbReference type="GO" id="GO:0097367">
    <property type="term" value="F:carbohydrate derivative binding"/>
    <property type="evidence" value="ECO:0007669"/>
    <property type="project" value="InterPro"/>
</dbReference>
<comment type="function">
    <text evidence="3">Specifically catalyzes the cleavage of the D-lactyl ether substituent of MurNAc 6-phosphate, producing GlcNAc 6-phosphate and D-lactate.</text>
</comment>
<evidence type="ECO:0000256" key="2">
    <source>
        <dbReference type="ARBA" id="ARBA00023277"/>
    </source>
</evidence>
<dbReference type="Gene3D" id="3.40.50.10490">
    <property type="entry name" value="Glucose-6-phosphate isomerase like protein, domain 1"/>
    <property type="match status" value="1"/>
</dbReference>
<evidence type="ECO:0000256" key="3">
    <source>
        <dbReference type="HAMAP-Rule" id="MF_00068"/>
    </source>
</evidence>
<evidence type="ECO:0000259" key="4">
    <source>
        <dbReference type="PROSITE" id="PS51464"/>
    </source>
</evidence>
<dbReference type="AlphaFoldDB" id="A0A5B8VN47"/>
<dbReference type="HAMAP" id="MF_00068">
    <property type="entry name" value="MurQ"/>
    <property type="match status" value="1"/>
</dbReference>
<dbReference type="NCBIfam" id="NF003915">
    <property type="entry name" value="PRK05441.1"/>
    <property type="match status" value="1"/>
</dbReference>
<dbReference type="KEGG" id="agi:FSB73_16245"/>
<dbReference type="UniPathway" id="UPA00342"/>
<dbReference type="SUPFAM" id="SSF53697">
    <property type="entry name" value="SIS domain"/>
    <property type="match status" value="1"/>
</dbReference>
<proteinExistence type="inferred from homology"/>
<dbReference type="PANTHER" id="PTHR10088">
    <property type="entry name" value="GLUCOKINASE REGULATORY PROTEIN"/>
    <property type="match status" value="1"/>
</dbReference>
<dbReference type="PANTHER" id="PTHR10088:SF4">
    <property type="entry name" value="GLUCOKINASE REGULATORY PROTEIN"/>
    <property type="match status" value="1"/>
</dbReference>
<dbReference type="PROSITE" id="PS51464">
    <property type="entry name" value="SIS"/>
    <property type="match status" value="1"/>
</dbReference>
<dbReference type="CDD" id="cd05007">
    <property type="entry name" value="SIS_Etherase"/>
    <property type="match status" value="1"/>
</dbReference>
<comment type="catalytic activity">
    <reaction evidence="3">
        <text>N-acetyl-D-muramate 6-phosphate + H2O = N-acetyl-D-glucosamine 6-phosphate + (R)-lactate</text>
        <dbReference type="Rhea" id="RHEA:26410"/>
        <dbReference type="ChEBI" id="CHEBI:15377"/>
        <dbReference type="ChEBI" id="CHEBI:16004"/>
        <dbReference type="ChEBI" id="CHEBI:57513"/>
        <dbReference type="ChEBI" id="CHEBI:58722"/>
        <dbReference type="EC" id="4.2.1.126"/>
    </reaction>
</comment>
<dbReference type="EMBL" id="CP042434">
    <property type="protein sequence ID" value="QEC72997.1"/>
    <property type="molecule type" value="Genomic_DNA"/>
</dbReference>
<evidence type="ECO:0000256" key="1">
    <source>
        <dbReference type="ARBA" id="ARBA00023239"/>
    </source>
</evidence>
<feature type="domain" description="SIS" evidence="4">
    <location>
        <begin position="54"/>
        <end position="217"/>
    </location>
</feature>
<dbReference type="GO" id="GO:0046348">
    <property type="term" value="P:amino sugar catabolic process"/>
    <property type="evidence" value="ECO:0007669"/>
    <property type="project" value="InterPro"/>
</dbReference>
<evidence type="ECO:0000313" key="6">
    <source>
        <dbReference type="Proteomes" id="UP000321291"/>
    </source>
</evidence>
<dbReference type="NCBIfam" id="NF009222">
    <property type="entry name" value="PRK12570.1"/>
    <property type="match status" value="1"/>
</dbReference>
<accession>A0A5B8VN47</accession>
<sequence>MESFIKTTEQTSHYRHLEKMPLNELLTGMNQEDQQVPLAVQAALPQIEKLALAIVEAMAVGGRLFYIGAGTSGRLGVLDASEIPPTFGVSKDYVIGVIAGGNLALTDAVENAEDDIAQGWKDLQAHNIDKKDILVGLATSGTTPYVIGAMEKCRQSAIVTGCITCNKNAPISHVADFPVEVVVGPEFLTGSTRLKSGTAQKMVLNMLSTIAMIRMGRVLDNKMVNMQLTNQKLIERGTRMIVEKTSLEADKAQQLLLHYGSVAAAMQAFNQSGGAA</sequence>
<dbReference type="InterPro" id="IPR040190">
    <property type="entry name" value="MURQ/GCKR"/>
</dbReference>
<dbReference type="RefSeq" id="WP_146784515.1">
    <property type="nucleotide sequence ID" value="NZ_CP042434.1"/>
</dbReference>
<comment type="similarity">
    <text evidence="3">Belongs to the GCKR-like family. MurNAc-6-P etherase subfamily.</text>
</comment>
<protein>
    <recommendedName>
        <fullName evidence="3">N-acetylmuramic acid 6-phosphate etherase</fullName>
        <shortName evidence="3">MurNAc-6-P etherase</shortName>
        <ecNumber evidence="3">4.2.1.126</ecNumber>
    </recommendedName>
    <alternativeName>
        <fullName evidence="3">N-acetylmuramic acid 6-phosphate hydrolase</fullName>
    </alternativeName>
    <alternativeName>
        <fullName evidence="3">N-acetylmuramic acid 6-phosphate lyase</fullName>
    </alternativeName>
</protein>
<evidence type="ECO:0000313" key="5">
    <source>
        <dbReference type="EMBL" id="QEC72997.1"/>
    </source>
</evidence>
<gene>
    <name evidence="3 5" type="primary">murQ</name>
    <name evidence="5" type="ORF">FSB73_16245</name>
</gene>
<dbReference type="Pfam" id="PF22645">
    <property type="entry name" value="GKRP_SIS_N"/>
    <property type="match status" value="1"/>
</dbReference>
<dbReference type="GO" id="GO:0097173">
    <property type="term" value="P:N-acetylmuramic acid catabolic process"/>
    <property type="evidence" value="ECO:0007669"/>
    <property type="project" value="UniProtKB-UniPathway"/>
</dbReference>
<dbReference type="GO" id="GO:0016803">
    <property type="term" value="F:ether hydrolase activity"/>
    <property type="evidence" value="ECO:0007669"/>
    <property type="project" value="TreeGrafter"/>
</dbReference>
<dbReference type="EC" id="4.2.1.126" evidence="3"/>
<dbReference type="InterPro" id="IPR001347">
    <property type="entry name" value="SIS_dom"/>
</dbReference>
<reference evidence="5 6" key="1">
    <citation type="journal article" date="2017" name="Int. J. Syst. Evol. Microbiol.">
        <title>Arachidicoccus ginsenosidivorans sp. nov., with ginsenoside-converting activity isolated from ginseng cultivating soil.</title>
        <authorList>
            <person name="Siddiqi M.Z."/>
            <person name="Aslam Z."/>
            <person name="Im W.T."/>
        </authorList>
    </citation>
    <scope>NUCLEOTIDE SEQUENCE [LARGE SCALE GENOMIC DNA]</scope>
    <source>
        <strain evidence="5 6">Gsoil 809</strain>
    </source>
</reference>
<dbReference type="InterPro" id="IPR046348">
    <property type="entry name" value="SIS_dom_sf"/>
</dbReference>
<dbReference type="GO" id="GO:0016835">
    <property type="term" value="F:carbon-oxygen lyase activity"/>
    <property type="evidence" value="ECO:0007669"/>
    <property type="project" value="UniProtKB-UniRule"/>
</dbReference>
<dbReference type="PROSITE" id="PS01272">
    <property type="entry name" value="GCKR"/>
    <property type="match status" value="1"/>
</dbReference>
<dbReference type="Proteomes" id="UP000321291">
    <property type="component" value="Chromosome"/>
</dbReference>
<keyword evidence="6" id="KW-1185">Reference proteome</keyword>
<dbReference type="FunFam" id="3.40.50.10490:FF:000014">
    <property type="entry name" value="N-acetylmuramic acid 6-phosphate etherase"/>
    <property type="match status" value="1"/>
</dbReference>
<organism evidence="5 6">
    <name type="scientific">Arachidicoccus ginsenosidivorans</name>
    <dbReference type="NCBI Taxonomy" id="496057"/>
    <lineage>
        <taxon>Bacteria</taxon>
        <taxon>Pseudomonadati</taxon>
        <taxon>Bacteroidota</taxon>
        <taxon>Chitinophagia</taxon>
        <taxon>Chitinophagales</taxon>
        <taxon>Chitinophagaceae</taxon>
        <taxon>Arachidicoccus</taxon>
    </lineage>
</organism>
<comment type="pathway">
    <text evidence="3">Amino-sugar metabolism; N-acetylmuramate degradation.</text>
</comment>
<name>A0A5B8VN47_9BACT</name>
<dbReference type="InterPro" id="IPR005486">
    <property type="entry name" value="Glucokinase_regulatory_CS"/>
</dbReference>